<comment type="caution">
    <text evidence="5">The sequence shown here is derived from an EMBL/GenBank/DDBJ whole genome shotgun (WGS) entry which is preliminary data.</text>
</comment>
<dbReference type="GO" id="GO:0046872">
    <property type="term" value="F:metal ion binding"/>
    <property type="evidence" value="ECO:0007669"/>
    <property type="project" value="UniProtKB-KW"/>
</dbReference>
<dbReference type="AlphaFoldDB" id="A0A9D2LUX0"/>
<dbReference type="Proteomes" id="UP000823842">
    <property type="component" value="Unassembled WGS sequence"/>
</dbReference>
<dbReference type="GO" id="GO:0051536">
    <property type="term" value="F:iron-sulfur cluster binding"/>
    <property type="evidence" value="ECO:0007669"/>
    <property type="project" value="UniProtKB-KW"/>
</dbReference>
<feature type="domain" description="4Fe-4S ferredoxin-type" evidence="4">
    <location>
        <begin position="31"/>
        <end position="60"/>
    </location>
</feature>
<evidence type="ECO:0000256" key="2">
    <source>
        <dbReference type="ARBA" id="ARBA00023004"/>
    </source>
</evidence>
<accession>A0A9D2LUX0</accession>
<organism evidence="5 6">
    <name type="scientific">Candidatus Blautia faecavium</name>
    <dbReference type="NCBI Taxonomy" id="2838487"/>
    <lineage>
        <taxon>Bacteria</taxon>
        <taxon>Bacillati</taxon>
        <taxon>Bacillota</taxon>
        <taxon>Clostridia</taxon>
        <taxon>Lachnospirales</taxon>
        <taxon>Lachnospiraceae</taxon>
        <taxon>Blautia</taxon>
    </lineage>
</organism>
<reference evidence="5" key="2">
    <citation type="submission" date="2021-04" db="EMBL/GenBank/DDBJ databases">
        <authorList>
            <person name="Gilroy R."/>
        </authorList>
    </citation>
    <scope>NUCLEOTIDE SEQUENCE</scope>
    <source>
        <strain evidence="5">ChiSjej1B19-5720</strain>
    </source>
</reference>
<keyword evidence="3" id="KW-0411">Iron-sulfur</keyword>
<protein>
    <submittedName>
        <fullName evidence="5">4Fe-4S binding protein</fullName>
    </submittedName>
</protein>
<dbReference type="SUPFAM" id="SSF54862">
    <property type="entry name" value="4Fe-4S ferredoxins"/>
    <property type="match status" value="1"/>
</dbReference>
<name>A0A9D2LUX0_9FIRM</name>
<dbReference type="PROSITE" id="PS51379">
    <property type="entry name" value="4FE4S_FER_2"/>
    <property type="match status" value="1"/>
</dbReference>
<dbReference type="EMBL" id="DWYZ01000228">
    <property type="protein sequence ID" value="HJB29561.1"/>
    <property type="molecule type" value="Genomic_DNA"/>
</dbReference>
<dbReference type="InterPro" id="IPR017900">
    <property type="entry name" value="4Fe4S_Fe_S_CS"/>
</dbReference>
<keyword evidence="2" id="KW-0408">Iron</keyword>
<evidence type="ECO:0000256" key="3">
    <source>
        <dbReference type="ARBA" id="ARBA00023014"/>
    </source>
</evidence>
<evidence type="ECO:0000313" key="5">
    <source>
        <dbReference type="EMBL" id="HJB29561.1"/>
    </source>
</evidence>
<evidence type="ECO:0000313" key="6">
    <source>
        <dbReference type="Proteomes" id="UP000823842"/>
    </source>
</evidence>
<reference evidence="5" key="1">
    <citation type="journal article" date="2021" name="PeerJ">
        <title>Extensive microbial diversity within the chicken gut microbiome revealed by metagenomics and culture.</title>
        <authorList>
            <person name="Gilroy R."/>
            <person name="Ravi A."/>
            <person name="Getino M."/>
            <person name="Pursley I."/>
            <person name="Horton D.L."/>
            <person name="Alikhan N.F."/>
            <person name="Baker D."/>
            <person name="Gharbi K."/>
            <person name="Hall N."/>
            <person name="Watson M."/>
            <person name="Adriaenssens E.M."/>
            <person name="Foster-Nyarko E."/>
            <person name="Jarju S."/>
            <person name="Secka A."/>
            <person name="Antonio M."/>
            <person name="Oren A."/>
            <person name="Chaudhuri R.R."/>
            <person name="La Ragione R."/>
            <person name="Hildebrand F."/>
            <person name="Pallen M.J."/>
        </authorList>
    </citation>
    <scope>NUCLEOTIDE SEQUENCE</scope>
    <source>
        <strain evidence="5">ChiSjej1B19-5720</strain>
    </source>
</reference>
<evidence type="ECO:0000256" key="1">
    <source>
        <dbReference type="ARBA" id="ARBA00022723"/>
    </source>
</evidence>
<sequence length="145" mass="15640">MGEKYAVRNLRLCTKDCLCLYVCPTGATDTENSIIDVDKCIGCGDCAQACPSSAISMVPKTLPVQQPKEDKVKKALRSLIQSKAQAELIASRLPDALSAAIEKSSRLMAEDLCREAGFMLPQSGNTRAFLESIRSYPGIPADVVE</sequence>
<keyword evidence="1" id="KW-0479">Metal-binding</keyword>
<gene>
    <name evidence="5" type="ORF">IAA06_12350</name>
</gene>
<dbReference type="Gene3D" id="3.30.70.20">
    <property type="match status" value="1"/>
</dbReference>
<proteinExistence type="predicted"/>
<feature type="non-terminal residue" evidence="5">
    <location>
        <position position="145"/>
    </location>
</feature>
<dbReference type="PROSITE" id="PS00198">
    <property type="entry name" value="4FE4S_FER_1"/>
    <property type="match status" value="1"/>
</dbReference>
<evidence type="ECO:0000259" key="4">
    <source>
        <dbReference type="PROSITE" id="PS51379"/>
    </source>
</evidence>
<dbReference type="InterPro" id="IPR017896">
    <property type="entry name" value="4Fe4S_Fe-S-bd"/>
</dbReference>
<dbReference type="Pfam" id="PF00037">
    <property type="entry name" value="Fer4"/>
    <property type="match status" value="1"/>
</dbReference>